<evidence type="ECO:0000313" key="2">
    <source>
        <dbReference type="EMBL" id="AJK46941.1"/>
    </source>
</evidence>
<gene>
    <name evidence="2" type="ORF">BGL_1c24430</name>
</gene>
<reference evidence="2 3" key="2">
    <citation type="journal article" date="2016" name="Appl. Microbiol. Biotechnol.">
        <title>Mutations improving production and secretion of extracellular lipase by Burkholderia glumae PG1.</title>
        <authorList>
            <person name="Knapp A."/>
            <person name="Voget S."/>
            <person name="Gao R."/>
            <person name="Zaburannyi N."/>
            <person name="Krysciak D."/>
            <person name="Breuer M."/>
            <person name="Hauer B."/>
            <person name="Streit W.R."/>
            <person name="Muller R."/>
            <person name="Daniel R."/>
            <person name="Jaeger K.E."/>
        </authorList>
    </citation>
    <scope>NUCLEOTIDE SEQUENCE [LARGE SCALE GENOMIC DNA]</scope>
    <source>
        <strain evidence="2 3">PG1</strain>
    </source>
</reference>
<evidence type="ECO:0000256" key="1">
    <source>
        <dbReference type="SAM" id="Phobius"/>
    </source>
</evidence>
<dbReference type="OrthoDB" id="5654021at2"/>
<protein>
    <recommendedName>
        <fullName evidence="4">NfeD-like C-terminal domain-containing protein</fullName>
    </recommendedName>
</protein>
<dbReference type="EMBL" id="CP002580">
    <property type="protein sequence ID" value="AJK46941.1"/>
    <property type="molecule type" value="Genomic_DNA"/>
</dbReference>
<feature type="transmembrane region" description="Helical" evidence="1">
    <location>
        <begin position="7"/>
        <end position="36"/>
    </location>
</feature>
<keyword evidence="1" id="KW-1133">Transmembrane helix</keyword>
<accession>A0A0B6S3Z3</accession>
<keyword evidence="3" id="KW-1185">Reference proteome</keyword>
<proteinExistence type="predicted"/>
<dbReference type="RefSeq" id="WP_042625338.1">
    <property type="nucleotide sequence ID" value="NZ_CP002580.1"/>
</dbReference>
<keyword evidence="1" id="KW-0472">Membrane</keyword>
<reference evidence="3" key="1">
    <citation type="submission" date="2011-03" db="EMBL/GenBank/DDBJ databases">
        <authorList>
            <person name="Voget S."/>
            <person name="Streit W.R."/>
            <person name="Jaeger K.E."/>
            <person name="Daniel R."/>
        </authorList>
    </citation>
    <scope>NUCLEOTIDE SEQUENCE [LARGE SCALE GENOMIC DNA]</scope>
    <source>
        <strain evidence="3">PG1</strain>
    </source>
</reference>
<dbReference type="HOGENOM" id="CLU_116732_0_0_4"/>
<sequence>MLSGQLIWWIGVGVLVVAELMTGTFYLLMIALGFVAGGLVHLAGGAPHAQVAAAALVALVLLVGLRRSRFGRRQKRDASANPDVNLDIGAALDVARWHERRARVPYRGADWDVELAEGERDDALHYEVRAVRGNCLIVAARQRG</sequence>
<dbReference type="AlphaFoldDB" id="A0A0B6S3Z3"/>
<feature type="transmembrane region" description="Helical" evidence="1">
    <location>
        <begin position="48"/>
        <end position="65"/>
    </location>
</feature>
<name>A0A0B6S3Z3_BURPL</name>
<evidence type="ECO:0008006" key="4">
    <source>
        <dbReference type="Google" id="ProtNLM"/>
    </source>
</evidence>
<organism evidence="2 3">
    <name type="scientific">Burkholderia plantarii</name>
    <dbReference type="NCBI Taxonomy" id="41899"/>
    <lineage>
        <taxon>Bacteria</taxon>
        <taxon>Pseudomonadati</taxon>
        <taxon>Pseudomonadota</taxon>
        <taxon>Betaproteobacteria</taxon>
        <taxon>Burkholderiales</taxon>
        <taxon>Burkholderiaceae</taxon>
        <taxon>Burkholderia</taxon>
    </lineage>
</organism>
<dbReference type="KEGG" id="bgp:BGL_1c24430"/>
<dbReference type="Proteomes" id="UP000031838">
    <property type="component" value="Chromosome 1"/>
</dbReference>
<keyword evidence="1" id="KW-0812">Transmembrane</keyword>
<evidence type="ECO:0000313" key="3">
    <source>
        <dbReference type="Proteomes" id="UP000031838"/>
    </source>
</evidence>